<dbReference type="InterPro" id="IPR046903">
    <property type="entry name" value="Mab-21-like_nuc_Trfase"/>
</dbReference>
<name>A0A852IJE2_9PICI</name>
<evidence type="ECO:0000256" key="1">
    <source>
        <dbReference type="ARBA" id="ARBA00008307"/>
    </source>
</evidence>
<dbReference type="FunFam" id="1.10.1410.40:FF:000007">
    <property type="entry name" value="Cyclic GMP-AMP synthase"/>
    <property type="match status" value="1"/>
</dbReference>
<feature type="non-terminal residue" evidence="4">
    <location>
        <position position="1"/>
    </location>
</feature>
<dbReference type="Pfam" id="PF20266">
    <property type="entry name" value="Mab-21_C"/>
    <property type="match status" value="1"/>
</dbReference>
<keyword evidence="5" id="KW-1185">Reference proteome</keyword>
<feature type="domain" description="Mab-21-like nucleotidyltransferase" evidence="2">
    <location>
        <begin position="1"/>
        <end position="180"/>
    </location>
</feature>
<protein>
    <submittedName>
        <fullName evidence="4">CGAS synthase</fullName>
    </submittedName>
</protein>
<dbReference type="GO" id="GO:0003682">
    <property type="term" value="F:chromatin binding"/>
    <property type="evidence" value="ECO:0007669"/>
    <property type="project" value="TreeGrafter"/>
</dbReference>
<dbReference type="GO" id="GO:0061501">
    <property type="term" value="F:2',3'-cyclic GMP-AMP synthase activity"/>
    <property type="evidence" value="ECO:0007669"/>
    <property type="project" value="TreeGrafter"/>
</dbReference>
<reference evidence="4" key="1">
    <citation type="submission" date="2020-02" db="EMBL/GenBank/DDBJ databases">
        <title>Bird 10,000 Genomes (B10K) Project - Family phase.</title>
        <authorList>
            <person name="Zhang G."/>
        </authorList>
    </citation>
    <scope>NUCLEOTIDE SEQUENCE</scope>
    <source>
        <strain evidence="4">B10K-DU-002-37</strain>
        <tissue evidence="4">Muscle</tissue>
    </source>
</reference>
<dbReference type="SMART" id="SM01265">
    <property type="entry name" value="Mab-21"/>
    <property type="match status" value="1"/>
</dbReference>
<dbReference type="GO" id="GO:0071360">
    <property type="term" value="P:cellular response to exogenous dsRNA"/>
    <property type="evidence" value="ECO:0007669"/>
    <property type="project" value="TreeGrafter"/>
</dbReference>
<dbReference type="Gene3D" id="1.10.1410.40">
    <property type="match status" value="1"/>
</dbReference>
<dbReference type="GO" id="GO:2000042">
    <property type="term" value="P:negative regulation of double-strand break repair via homologous recombination"/>
    <property type="evidence" value="ECO:0007669"/>
    <property type="project" value="TreeGrafter"/>
</dbReference>
<evidence type="ECO:0000259" key="2">
    <source>
        <dbReference type="Pfam" id="PF03281"/>
    </source>
</evidence>
<sequence>LQMSEPSKFEVLFETAEERLELCASDNSGAFYNLRFKEEPREKPWSKFVENRYVSAFKMLATLRAMIKEEVAERQMRTSGVTVERKKHGNPAITLLITDPPANISVDIILTVRARQAWPSSMQDGLRIEKWLGSETRESFMSKLLYFIPKGTCVTIEPSCAPGNSWQLSFSRIEKLMMNNHGNTKTCCECDGVKCCREDCLELMMCLLEKLKDQDPKKLSTFSLHHVKTSFFHSCVSHPADQFWHSNQLENCFKKVLGDFMACLEKSKLPHFCIPIYNLLSENQKKSNTSLAKKIKEQVEKGFEIF</sequence>
<dbReference type="GO" id="GO:0005829">
    <property type="term" value="C:cytosol"/>
    <property type="evidence" value="ECO:0007669"/>
    <property type="project" value="TreeGrafter"/>
</dbReference>
<evidence type="ECO:0000313" key="5">
    <source>
        <dbReference type="Proteomes" id="UP000627253"/>
    </source>
</evidence>
<dbReference type="EMBL" id="WAAF01001961">
    <property type="protein sequence ID" value="NXX39098.1"/>
    <property type="molecule type" value="Genomic_DNA"/>
</dbReference>
<dbReference type="Proteomes" id="UP000627253">
    <property type="component" value="Unassembled WGS sequence"/>
</dbReference>
<dbReference type="GO" id="GO:0038001">
    <property type="term" value="P:paracrine signaling"/>
    <property type="evidence" value="ECO:0007669"/>
    <property type="project" value="TreeGrafter"/>
</dbReference>
<dbReference type="GO" id="GO:0002218">
    <property type="term" value="P:activation of innate immune response"/>
    <property type="evidence" value="ECO:0007669"/>
    <property type="project" value="TreeGrafter"/>
</dbReference>
<dbReference type="InterPro" id="IPR024810">
    <property type="entry name" value="MAB21L/cGLR"/>
</dbReference>
<comment type="similarity">
    <text evidence="1">Belongs to the mab-21 family.</text>
</comment>
<accession>A0A852IJE2</accession>
<evidence type="ECO:0000259" key="3">
    <source>
        <dbReference type="Pfam" id="PF20266"/>
    </source>
</evidence>
<dbReference type="GO" id="GO:0005634">
    <property type="term" value="C:nucleus"/>
    <property type="evidence" value="ECO:0007669"/>
    <property type="project" value="TreeGrafter"/>
</dbReference>
<dbReference type="AlphaFoldDB" id="A0A852IJE2"/>
<dbReference type="OrthoDB" id="6054650at2759"/>
<dbReference type="PANTHER" id="PTHR10656:SF35">
    <property type="entry name" value="CYCLIC GMP-AMP SYNTHASE"/>
    <property type="match status" value="1"/>
</dbReference>
<feature type="domain" description="Mab-21-like HhH/H2TH-like" evidence="3">
    <location>
        <begin position="196"/>
        <end position="296"/>
    </location>
</feature>
<dbReference type="GO" id="GO:0002230">
    <property type="term" value="P:positive regulation of defense response to virus by host"/>
    <property type="evidence" value="ECO:0007669"/>
    <property type="project" value="TreeGrafter"/>
</dbReference>
<dbReference type="GO" id="GO:0006974">
    <property type="term" value="P:DNA damage response"/>
    <property type="evidence" value="ECO:0007669"/>
    <property type="project" value="TreeGrafter"/>
</dbReference>
<dbReference type="InterPro" id="IPR046906">
    <property type="entry name" value="Mab-21_HhH/H2TH-like"/>
</dbReference>
<dbReference type="PANTHER" id="PTHR10656">
    <property type="entry name" value="CELL FATE DETERMINING PROTEIN MAB21-RELATED"/>
    <property type="match status" value="1"/>
</dbReference>
<dbReference type="GO" id="GO:0035861">
    <property type="term" value="C:site of double-strand break"/>
    <property type="evidence" value="ECO:0007669"/>
    <property type="project" value="TreeGrafter"/>
</dbReference>
<dbReference type="Gene3D" id="3.30.460.90">
    <property type="match status" value="1"/>
</dbReference>
<comment type="caution">
    <text evidence="4">The sequence shown here is derived from an EMBL/GenBank/DDBJ whole genome shotgun (WGS) entry which is preliminary data.</text>
</comment>
<dbReference type="GO" id="GO:0003690">
    <property type="term" value="F:double-stranded DNA binding"/>
    <property type="evidence" value="ECO:0007669"/>
    <property type="project" value="TreeGrafter"/>
</dbReference>
<feature type="non-terminal residue" evidence="4">
    <location>
        <position position="306"/>
    </location>
</feature>
<organism evidence="4 5">
    <name type="scientific">Tricholaema leucomelas</name>
    <name type="common">pied barbet</name>
    <dbReference type="NCBI Taxonomy" id="240729"/>
    <lineage>
        <taxon>Eukaryota</taxon>
        <taxon>Metazoa</taxon>
        <taxon>Chordata</taxon>
        <taxon>Craniata</taxon>
        <taxon>Vertebrata</taxon>
        <taxon>Euteleostomi</taxon>
        <taxon>Archelosauria</taxon>
        <taxon>Archosauria</taxon>
        <taxon>Dinosauria</taxon>
        <taxon>Saurischia</taxon>
        <taxon>Theropoda</taxon>
        <taxon>Coelurosauria</taxon>
        <taxon>Aves</taxon>
        <taxon>Neognathae</taxon>
        <taxon>Neoaves</taxon>
        <taxon>Telluraves</taxon>
        <taxon>Coraciimorphae</taxon>
        <taxon>Piciformes</taxon>
        <taxon>Lybiidae</taxon>
        <taxon>Tricholaema lacrymosa</taxon>
    </lineage>
</organism>
<proteinExistence type="inferred from homology"/>
<dbReference type="Pfam" id="PF03281">
    <property type="entry name" value="Mab-21"/>
    <property type="match status" value="1"/>
</dbReference>
<gene>
    <name evidence="4" type="primary">Cgas_1</name>
    <name evidence="4" type="ORF">TRILEU_R08442</name>
</gene>
<dbReference type="GO" id="GO:0032481">
    <property type="term" value="P:positive regulation of type I interferon production"/>
    <property type="evidence" value="ECO:0007669"/>
    <property type="project" value="TreeGrafter"/>
</dbReference>
<evidence type="ECO:0000313" key="4">
    <source>
        <dbReference type="EMBL" id="NXX39098.1"/>
    </source>
</evidence>